<dbReference type="GO" id="GO:0015833">
    <property type="term" value="P:peptide transport"/>
    <property type="evidence" value="ECO:0007669"/>
    <property type="project" value="TreeGrafter"/>
</dbReference>
<comment type="similarity">
    <text evidence="1">Belongs to the bacterial solute-binding protein 5 family.</text>
</comment>
<dbReference type="SUPFAM" id="SSF53850">
    <property type="entry name" value="Periplasmic binding protein-like II"/>
    <property type="match status" value="1"/>
</dbReference>
<dbReference type="InterPro" id="IPR000914">
    <property type="entry name" value="SBP_5_dom"/>
</dbReference>
<dbReference type="PATRIC" id="fig|937777.3.peg.129"/>
<dbReference type="GO" id="GO:0043190">
    <property type="term" value="C:ATP-binding cassette (ABC) transporter complex"/>
    <property type="evidence" value="ECO:0007669"/>
    <property type="project" value="InterPro"/>
</dbReference>
<protein>
    <submittedName>
        <fullName evidence="6">ABC-type dipeptide transport system, periplasmic component</fullName>
    </submittedName>
</protein>
<accession>K9ZXU6</accession>
<evidence type="ECO:0000313" key="7">
    <source>
        <dbReference type="Proteomes" id="UP000010467"/>
    </source>
</evidence>
<dbReference type="InterPro" id="IPR039424">
    <property type="entry name" value="SBP_5"/>
</dbReference>
<dbReference type="PROSITE" id="PS01040">
    <property type="entry name" value="SBP_BACTERIAL_5"/>
    <property type="match status" value="1"/>
</dbReference>
<evidence type="ECO:0000256" key="1">
    <source>
        <dbReference type="ARBA" id="ARBA00005695"/>
    </source>
</evidence>
<feature type="chain" id="PRO_5003938899" evidence="4">
    <location>
        <begin position="21"/>
        <end position="588"/>
    </location>
</feature>
<dbReference type="GO" id="GO:1904680">
    <property type="term" value="F:peptide transmembrane transporter activity"/>
    <property type="evidence" value="ECO:0007669"/>
    <property type="project" value="TreeGrafter"/>
</dbReference>
<dbReference type="InterPro" id="IPR023765">
    <property type="entry name" value="SBP_5_CS"/>
</dbReference>
<dbReference type="eggNOG" id="COG0747">
    <property type="taxonomic scope" value="Bacteria"/>
</dbReference>
<evidence type="ECO:0000256" key="2">
    <source>
        <dbReference type="ARBA" id="ARBA00022448"/>
    </source>
</evidence>
<dbReference type="Proteomes" id="UP000010467">
    <property type="component" value="Chromosome"/>
</dbReference>
<name>K9ZXU6_DEIPD</name>
<dbReference type="Gene3D" id="3.40.190.10">
    <property type="entry name" value="Periplasmic binding protein-like II"/>
    <property type="match status" value="1"/>
</dbReference>
<feature type="domain" description="Solute-binding protein family 5" evidence="5">
    <location>
        <begin position="91"/>
        <end position="481"/>
    </location>
</feature>
<gene>
    <name evidence="6" type="ordered locus">Deipe_0124</name>
</gene>
<keyword evidence="2" id="KW-0813">Transport</keyword>
<keyword evidence="3 4" id="KW-0732">Signal</keyword>
<dbReference type="KEGG" id="dpd:Deipe_0124"/>
<dbReference type="HOGENOM" id="CLU_017028_8_4_0"/>
<dbReference type="GO" id="GO:0042597">
    <property type="term" value="C:periplasmic space"/>
    <property type="evidence" value="ECO:0007669"/>
    <property type="project" value="UniProtKB-ARBA"/>
</dbReference>
<reference evidence="7" key="1">
    <citation type="submission" date="2012-03" db="EMBL/GenBank/DDBJ databases">
        <title>Complete sequence of chromosome of Deinococcus peraridilitoris DSM 19664.</title>
        <authorList>
            <person name="Lucas S."/>
            <person name="Copeland A."/>
            <person name="Lapidus A."/>
            <person name="Glavina del Rio T."/>
            <person name="Dalin E."/>
            <person name="Tice H."/>
            <person name="Bruce D."/>
            <person name="Goodwin L."/>
            <person name="Pitluck S."/>
            <person name="Peters L."/>
            <person name="Mikhailova N."/>
            <person name="Lu M."/>
            <person name="Kyrpides N."/>
            <person name="Mavromatis K."/>
            <person name="Ivanova N."/>
            <person name="Brettin T."/>
            <person name="Detter J.C."/>
            <person name="Han C."/>
            <person name="Larimer F."/>
            <person name="Land M."/>
            <person name="Hauser L."/>
            <person name="Markowitz V."/>
            <person name="Cheng J.-F."/>
            <person name="Hugenholtz P."/>
            <person name="Woyke T."/>
            <person name="Wu D."/>
            <person name="Pukall R."/>
            <person name="Steenblock K."/>
            <person name="Brambilla E."/>
            <person name="Klenk H.-P."/>
            <person name="Eisen J.A."/>
        </authorList>
    </citation>
    <scope>NUCLEOTIDE SEQUENCE [LARGE SCALE GENOMIC DNA]</scope>
    <source>
        <strain evidence="7">DSM 19664 / LMG 22246 / CIP 109416 / KR-200</strain>
    </source>
</reference>
<dbReference type="PIRSF" id="PIRSF002741">
    <property type="entry name" value="MppA"/>
    <property type="match status" value="1"/>
</dbReference>
<evidence type="ECO:0000259" key="5">
    <source>
        <dbReference type="Pfam" id="PF00496"/>
    </source>
</evidence>
<evidence type="ECO:0000256" key="4">
    <source>
        <dbReference type="SAM" id="SignalP"/>
    </source>
</evidence>
<evidence type="ECO:0000313" key="6">
    <source>
        <dbReference type="EMBL" id="AFZ65732.1"/>
    </source>
</evidence>
<keyword evidence="7" id="KW-1185">Reference proteome</keyword>
<evidence type="ECO:0000256" key="3">
    <source>
        <dbReference type="ARBA" id="ARBA00022729"/>
    </source>
</evidence>
<dbReference type="PANTHER" id="PTHR30290">
    <property type="entry name" value="PERIPLASMIC BINDING COMPONENT OF ABC TRANSPORTER"/>
    <property type="match status" value="1"/>
</dbReference>
<dbReference type="STRING" id="937777.Deipe_0124"/>
<dbReference type="Pfam" id="PF00496">
    <property type="entry name" value="SBP_bac_5"/>
    <property type="match status" value="1"/>
</dbReference>
<dbReference type="Gene3D" id="3.90.76.10">
    <property type="entry name" value="Dipeptide-binding Protein, Domain 1"/>
    <property type="match status" value="1"/>
</dbReference>
<dbReference type="InterPro" id="IPR030678">
    <property type="entry name" value="Peptide/Ni-bd"/>
</dbReference>
<dbReference type="PANTHER" id="PTHR30290:SF9">
    <property type="entry name" value="OLIGOPEPTIDE-BINDING PROTEIN APPA"/>
    <property type="match status" value="1"/>
</dbReference>
<dbReference type="EMBL" id="CP003382">
    <property type="protein sequence ID" value="AFZ65732.1"/>
    <property type="molecule type" value="Genomic_DNA"/>
</dbReference>
<feature type="signal peptide" evidence="4">
    <location>
        <begin position="1"/>
        <end position="20"/>
    </location>
</feature>
<dbReference type="CDD" id="cd08500">
    <property type="entry name" value="PBP2_NikA_DppA_OppA_like_4"/>
    <property type="match status" value="1"/>
</dbReference>
<sequence>MRMRTLLTLSSALVLGAASAQTKVDKPFVWPAAWSDTPAQQAKRGGELRGSQISDFKTFNPFTSAEADSIPTIMATGTSGLVRQDPRTDEFLPYMAESFTASKDGRTYTFTLRKGMKFSDGVEITADDFVTTWKLHTDEKVGSQARDGFFIEDKPVTVKKLGKYQLQVTFPSQDVTAFAKLTFEPWPDHVWGKAYRSGGAAAVKALYALNTPAKNIVSPGAWVLSGYRPGERASFVKNKYWGEWNKDSAGGALPYLNGQSVRIVEDTNSDLAAFLAGQTDVGPATKADNLAQIKKAIDAGSLKATLLPNVSPNATSSWIVFNWNKADDPKKQELFRNGKFRQAMSHLANRDAMVQLVFGGLGAPVYSSVYPIFSNFIPKDLPTYKYNVQAAQKLLAELGYTKKDTDGYLVNASGERLEFDLTTNAGNNEREQMAQIFADEAKKAGVKVNFNPIDFNKLVDSLTASGDKRPFDAILLGLSGGDNIWPFGSNVVPCDGGLHFWNMSGKCIAPEEEQMQKLYFQGLKESDPAKRRALGQQLASVESKLQPVVYLAGPVYNVAYNNRVGGAMPRKLMNSYYGSRFTVLSFIK</sequence>
<dbReference type="Gene3D" id="3.10.105.10">
    <property type="entry name" value="Dipeptide-binding Protein, Domain 3"/>
    <property type="match status" value="1"/>
</dbReference>
<proteinExistence type="inferred from homology"/>
<organism evidence="6 7">
    <name type="scientific">Deinococcus peraridilitoris (strain DSM 19664 / LMG 22246 / CIP 109416 / KR-200)</name>
    <dbReference type="NCBI Taxonomy" id="937777"/>
    <lineage>
        <taxon>Bacteria</taxon>
        <taxon>Thermotogati</taxon>
        <taxon>Deinococcota</taxon>
        <taxon>Deinococci</taxon>
        <taxon>Deinococcales</taxon>
        <taxon>Deinococcaceae</taxon>
        <taxon>Deinococcus</taxon>
    </lineage>
</organism>
<dbReference type="AlphaFoldDB" id="K9ZXU6"/>